<feature type="transmembrane region" description="Helical" evidence="1">
    <location>
        <begin position="86"/>
        <end position="104"/>
    </location>
</feature>
<evidence type="ECO:0000256" key="1">
    <source>
        <dbReference type="SAM" id="Phobius"/>
    </source>
</evidence>
<proteinExistence type="predicted"/>
<dbReference type="RefSeq" id="WP_204202025.1">
    <property type="nucleotide sequence ID" value="NZ_JAFELM010000013.1"/>
</dbReference>
<keyword evidence="3" id="KW-1185">Reference proteome</keyword>
<dbReference type="Proteomes" id="UP001518925">
    <property type="component" value="Unassembled WGS sequence"/>
</dbReference>
<gene>
    <name evidence="2" type="ORF">JR050_02975</name>
</gene>
<evidence type="ECO:0000313" key="3">
    <source>
        <dbReference type="Proteomes" id="UP001518925"/>
    </source>
</evidence>
<accession>A0ABS2DDW0</accession>
<feature type="transmembrane region" description="Helical" evidence="1">
    <location>
        <begin position="15"/>
        <end position="37"/>
    </location>
</feature>
<comment type="caution">
    <text evidence="2">The sequence shown here is derived from an EMBL/GenBank/DDBJ whole genome shotgun (WGS) entry which is preliminary data.</text>
</comment>
<reference evidence="2 3" key="1">
    <citation type="submission" date="2021-02" db="EMBL/GenBank/DDBJ databases">
        <title>Bacillus sp. RD4P76, an endophyte from a halophyte.</title>
        <authorList>
            <person name="Sun J.-Q."/>
        </authorList>
    </citation>
    <scope>NUCLEOTIDE SEQUENCE [LARGE SCALE GENOMIC DNA]</scope>
    <source>
        <strain evidence="2 3">RD4P76</strain>
    </source>
</reference>
<name>A0ABS2DDW0_9BACI</name>
<evidence type="ECO:0000313" key="2">
    <source>
        <dbReference type="EMBL" id="MBM6616645.1"/>
    </source>
</evidence>
<dbReference type="EMBL" id="JAFELM010000013">
    <property type="protein sequence ID" value="MBM6616645.1"/>
    <property type="molecule type" value="Genomic_DNA"/>
</dbReference>
<protein>
    <submittedName>
        <fullName evidence="2">Uncharacterized protein</fullName>
    </submittedName>
</protein>
<organism evidence="2 3">
    <name type="scientific">Bacillus suaedaesalsae</name>
    <dbReference type="NCBI Taxonomy" id="2810349"/>
    <lineage>
        <taxon>Bacteria</taxon>
        <taxon>Bacillati</taxon>
        <taxon>Bacillota</taxon>
        <taxon>Bacilli</taxon>
        <taxon>Bacillales</taxon>
        <taxon>Bacillaceae</taxon>
        <taxon>Bacillus</taxon>
    </lineage>
</organism>
<keyword evidence="1" id="KW-0472">Membrane</keyword>
<keyword evidence="1" id="KW-0812">Transmembrane</keyword>
<sequence>MNGWVFQLYLVHFRVGFMFIYFVIKVVISLALIGIVISKRKNVTLFEILALYLLSSSVLVILQNIVSLNMELLTYKKTLLPGLIQHLDHIIVIPCLTLLLFYNYKNSKINIVISYFLTLIWASIYIGNVLLNKEMEVVKFKGWNVLIGYIEAFVLLICLFIIYLISGSIKRGN</sequence>
<keyword evidence="1" id="KW-1133">Transmembrane helix</keyword>
<feature type="transmembrane region" description="Helical" evidence="1">
    <location>
        <begin position="143"/>
        <end position="165"/>
    </location>
</feature>
<feature type="transmembrane region" description="Helical" evidence="1">
    <location>
        <begin position="49"/>
        <end position="66"/>
    </location>
</feature>
<feature type="transmembrane region" description="Helical" evidence="1">
    <location>
        <begin position="111"/>
        <end position="131"/>
    </location>
</feature>